<comment type="caution">
    <text evidence="1">The sequence shown here is derived from an EMBL/GenBank/DDBJ whole genome shotgun (WGS) entry which is preliminary data.</text>
</comment>
<dbReference type="Proteomes" id="UP000034681">
    <property type="component" value="Unassembled WGS sequence"/>
</dbReference>
<dbReference type="EMBL" id="AJTX02000006">
    <property type="protein sequence ID" value="KKI98831.1"/>
    <property type="molecule type" value="Genomic_DNA"/>
</dbReference>
<evidence type="ECO:0000313" key="2">
    <source>
        <dbReference type="Proteomes" id="UP000034681"/>
    </source>
</evidence>
<organism evidence="1 2">
    <name type="scientific">Prochlorothrix hollandica PCC 9006 = CALU 1027</name>
    <dbReference type="NCBI Taxonomy" id="317619"/>
    <lineage>
        <taxon>Bacteria</taxon>
        <taxon>Bacillati</taxon>
        <taxon>Cyanobacteriota</taxon>
        <taxon>Cyanophyceae</taxon>
        <taxon>Prochlorotrichales</taxon>
        <taxon>Prochlorotrichaceae</taxon>
        <taxon>Prochlorothrix</taxon>
    </lineage>
</organism>
<evidence type="ECO:0000313" key="1">
    <source>
        <dbReference type="EMBL" id="KKI98831.1"/>
    </source>
</evidence>
<gene>
    <name evidence="1" type="ORF">PROH_13340</name>
</gene>
<protein>
    <submittedName>
        <fullName evidence="1">Uncharacterized protein</fullName>
    </submittedName>
</protein>
<accession>A0A0M2PWU7</accession>
<dbReference type="AlphaFoldDB" id="A0A0M2PWU7"/>
<keyword evidence="2" id="KW-1185">Reference proteome</keyword>
<name>A0A0M2PWU7_PROHO</name>
<proteinExistence type="predicted"/>
<reference evidence="1" key="1">
    <citation type="submission" date="2012-04" db="EMBL/GenBank/DDBJ databases">
        <authorList>
            <person name="Borisov I.G."/>
            <person name="Ivanikova N.V."/>
            <person name="Pinevich A.V."/>
        </authorList>
    </citation>
    <scope>NUCLEOTIDE SEQUENCE</scope>
    <source>
        <strain evidence="1">CALU 1027</strain>
    </source>
</reference>
<sequence length="183" mass="20781">MTLSILRLQGCWSLKRSQAHKNGLIGFSLWPLLTIVKKLRATLHYKILGSTAHPPFIKRSKKNDTIISKLSLELDLGIRDRGYSRFCRPDFCQPNRSGYPPYSLGFLTLFLDSQVLDSQVLDSQVLDSQVLDPQAVVRDRWFHQSGVAWGFVMVMALQIGNGMLDPAFSLWPWILPFTPSLGY</sequence>